<comment type="caution">
    <text evidence="1">The sequence shown here is derived from an EMBL/GenBank/DDBJ whole genome shotgun (WGS) entry which is preliminary data.</text>
</comment>
<dbReference type="Proteomes" id="UP000470446">
    <property type="component" value="Unassembled WGS sequence"/>
</dbReference>
<sequence length="91" mass="9719">MSASQTVVRRDAVALITALLDEPADDVDHALDCVLADLSKCEGNALVVAFAGILAAVLTDSARLIDEPVTGLWAQYAQQINVIIEQEEEQP</sequence>
<accession>A0A7K3PW43</accession>
<protein>
    <submittedName>
        <fullName evidence="1">Uncharacterized protein</fullName>
    </submittedName>
</protein>
<dbReference type="RefSeq" id="WP_164250323.1">
    <property type="nucleotide sequence ID" value="NZ_JAAGMA010000963.1"/>
</dbReference>
<evidence type="ECO:0000313" key="1">
    <source>
        <dbReference type="EMBL" id="NEB14214.1"/>
    </source>
</evidence>
<proteinExistence type="predicted"/>
<organism evidence="1 2">
    <name type="scientific">Streptomyces coelicoflavus</name>
    <dbReference type="NCBI Taxonomy" id="285562"/>
    <lineage>
        <taxon>Bacteria</taxon>
        <taxon>Bacillati</taxon>
        <taxon>Actinomycetota</taxon>
        <taxon>Actinomycetes</taxon>
        <taxon>Kitasatosporales</taxon>
        <taxon>Streptomycetaceae</taxon>
        <taxon>Streptomyces</taxon>
    </lineage>
</organism>
<gene>
    <name evidence="1" type="ORF">G3I32_36225</name>
</gene>
<evidence type="ECO:0000313" key="2">
    <source>
        <dbReference type="Proteomes" id="UP000470446"/>
    </source>
</evidence>
<reference evidence="1 2" key="1">
    <citation type="submission" date="2020-01" db="EMBL/GenBank/DDBJ databases">
        <title>Insect and environment-associated Actinomycetes.</title>
        <authorList>
            <person name="Currrie C."/>
            <person name="Chevrette M."/>
            <person name="Carlson C."/>
            <person name="Stubbendieck R."/>
            <person name="Wendt-Pienkowski E."/>
        </authorList>
    </citation>
    <scope>NUCLEOTIDE SEQUENCE [LARGE SCALE GENOMIC DNA]</scope>
    <source>
        <strain evidence="1 2">SID14163</strain>
    </source>
</reference>
<name>A0A7K3PW43_9ACTN</name>
<dbReference type="EMBL" id="JAAGMA010000963">
    <property type="protein sequence ID" value="NEB14214.1"/>
    <property type="molecule type" value="Genomic_DNA"/>
</dbReference>
<dbReference type="AlphaFoldDB" id="A0A7K3PW43"/>